<gene>
    <name evidence="2" type="ORF">GCM10009733_079490</name>
</gene>
<organism evidence="2 3">
    <name type="scientific">Nonomuraea maheshkhaliensis</name>
    <dbReference type="NCBI Taxonomy" id="419590"/>
    <lineage>
        <taxon>Bacteria</taxon>
        <taxon>Bacillati</taxon>
        <taxon>Actinomycetota</taxon>
        <taxon>Actinomycetes</taxon>
        <taxon>Streptosporangiales</taxon>
        <taxon>Streptosporangiaceae</taxon>
        <taxon>Nonomuraea</taxon>
    </lineage>
</organism>
<feature type="region of interest" description="Disordered" evidence="1">
    <location>
        <begin position="231"/>
        <end position="255"/>
    </location>
</feature>
<keyword evidence="3" id="KW-1185">Reference proteome</keyword>
<dbReference type="RefSeq" id="WP_346111942.1">
    <property type="nucleotide sequence ID" value="NZ_BAAAMU010000086.1"/>
</dbReference>
<dbReference type="EMBL" id="BAAAMU010000086">
    <property type="protein sequence ID" value="GAA1670205.1"/>
    <property type="molecule type" value="Genomic_DNA"/>
</dbReference>
<evidence type="ECO:0008006" key="4">
    <source>
        <dbReference type="Google" id="ProtNLM"/>
    </source>
</evidence>
<protein>
    <recommendedName>
        <fullName evidence="4">DUF4333 domain-containing protein</fullName>
    </recommendedName>
</protein>
<evidence type="ECO:0000313" key="3">
    <source>
        <dbReference type="Proteomes" id="UP001500064"/>
    </source>
</evidence>
<sequence length="255" mass="27130">MADRSRPAFERPIPWHALRAGVRHKRRRRLSAVAVAGTVAVVALAAGTVVGLGGPEEVERATFKVKVTGKPVAVLPDCPTPKASPLYVSARVPGLDKVFQLSPVPFLMNSCGRGTAVDMQLFPAGTRTMTCTVEDSGKNTNEGKWRFGVYEWTPPATPRPPAPPVEPPATISAGSLHLVTKGSATWPGTREVTLIVPNRGRSVALVIYCGDGLTERLTTDVRVNGRVIKGPQGCSAPPTRRGGGYLDLGRQPRGE</sequence>
<dbReference type="Proteomes" id="UP001500064">
    <property type="component" value="Unassembled WGS sequence"/>
</dbReference>
<reference evidence="2 3" key="1">
    <citation type="journal article" date="2019" name="Int. J. Syst. Evol. Microbiol.">
        <title>The Global Catalogue of Microorganisms (GCM) 10K type strain sequencing project: providing services to taxonomists for standard genome sequencing and annotation.</title>
        <authorList>
            <consortium name="The Broad Institute Genomics Platform"/>
            <consortium name="The Broad Institute Genome Sequencing Center for Infectious Disease"/>
            <person name="Wu L."/>
            <person name="Ma J."/>
        </authorList>
    </citation>
    <scope>NUCLEOTIDE SEQUENCE [LARGE SCALE GENOMIC DNA]</scope>
    <source>
        <strain evidence="2 3">JCM 13929</strain>
    </source>
</reference>
<accession>A0ABN2GF51</accession>
<evidence type="ECO:0000256" key="1">
    <source>
        <dbReference type="SAM" id="MobiDB-lite"/>
    </source>
</evidence>
<proteinExistence type="predicted"/>
<name>A0ABN2GF51_9ACTN</name>
<comment type="caution">
    <text evidence="2">The sequence shown here is derived from an EMBL/GenBank/DDBJ whole genome shotgun (WGS) entry which is preliminary data.</text>
</comment>
<evidence type="ECO:0000313" key="2">
    <source>
        <dbReference type="EMBL" id="GAA1670205.1"/>
    </source>
</evidence>